<gene>
    <name evidence="1" type="ORF">CR513_37037</name>
</gene>
<feature type="non-terminal residue" evidence="1">
    <location>
        <position position="1"/>
    </location>
</feature>
<dbReference type="Proteomes" id="UP000257109">
    <property type="component" value="Unassembled WGS sequence"/>
</dbReference>
<organism evidence="1 2">
    <name type="scientific">Mucuna pruriens</name>
    <name type="common">Velvet bean</name>
    <name type="synonym">Dolichos pruriens</name>
    <dbReference type="NCBI Taxonomy" id="157652"/>
    <lineage>
        <taxon>Eukaryota</taxon>
        <taxon>Viridiplantae</taxon>
        <taxon>Streptophyta</taxon>
        <taxon>Embryophyta</taxon>
        <taxon>Tracheophyta</taxon>
        <taxon>Spermatophyta</taxon>
        <taxon>Magnoliopsida</taxon>
        <taxon>eudicotyledons</taxon>
        <taxon>Gunneridae</taxon>
        <taxon>Pentapetalae</taxon>
        <taxon>rosids</taxon>
        <taxon>fabids</taxon>
        <taxon>Fabales</taxon>
        <taxon>Fabaceae</taxon>
        <taxon>Papilionoideae</taxon>
        <taxon>50 kb inversion clade</taxon>
        <taxon>NPAAA clade</taxon>
        <taxon>indigoferoid/millettioid clade</taxon>
        <taxon>Phaseoleae</taxon>
        <taxon>Mucuna</taxon>
    </lineage>
</organism>
<dbReference type="EMBL" id="QJKJ01007698">
    <property type="protein sequence ID" value="RDX82204.1"/>
    <property type="molecule type" value="Genomic_DNA"/>
</dbReference>
<protein>
    <submittedName>
        <fullName evidence="1">Uncharacterized protein</fullName>
    </submittedName>
</protein>
<evidence type="ECO:0000313" key="1">
    <source>
        <dbReference type="EMBL" id="RDX82204.1"/>
    </source>
</evidence>
<sequence>MTHFIACSKTSDAIHVADMFFKEVVRLHVVYGFNLLTPLDILTLPSYENANLEGKHKTKFVQELHAKVQANIEKRNEQYARQENKRHVKVTFEPRDWVWVHMRKEMFPTQRKFNLLEKINDNAYKLDLLITYGNVSSTFNVVDLSLFVVYENLVRG</sequence>
<comment type="caution">
    <text evidence="1">The sequence shown here is derived from an EMBL/GenBank/DDBJ whole genome shotgun (WGS) entry which is preliminary data.</text>
</comment>
<evidence type="ECO:0000313" key="2">
    <source>
        <dbReference type="Proteomes" id="UP000257109"/>
    </source>
</evidence>
<dbReference type="AlphaFoldDB" id="A0A371FV58"/>
<dbReference type="OrthoDB" id="1935586at2759"/>
<dbReference type="PANTHER" id="PTHR35046:SF9">
    <property type="entry name" value="RNA-DIRECTED DNA POLYMERASE"/>
    <property type="match status" value="1"/>
</dbReference>
<name>A0A371FV58_MUCPR</name>
<accession>A0A371FV58</accession>
<keyword evidence="2" id="KW-1185">Reference proteome</keyword>
<proteinExistence type="predicted"/>
<dbReference type="PANTHER" id="PTHR35046">
    <property type="entry name" value="ZINC KNUCKLE (CCHC-TYPE) FAMILY PROTEIN"/>
    <property type="match status" value="1"/>
</dbReference>
<reference evidence="1" key="1">
    <citation type="submission" date="2018-05" db="EMBL/GenBank/DDBJ databases">
        <title>Draft genome of Mucuna pruriens seed.</title>
        <authorList>
            <person name="Nnadi N.E."/>
            <person name="Vos R."/>
            <person name="Hasami M.H."/>
            <person name="Devisetty U.K."/>
            <person name="Aguiy J.C."/>
        </authorList>
    </citation>
    <scope>NUCLEOTIDE SEQUENCE [LARGE SCALE GENOMIC DNA]</scope>
    <source>
        <strain evidence="1">JCA_2017</strain>
    </source>
</reference>